<dbReference type="GeneID" id="30208012"/>
<dbReference type="KEGG" id="kbi:30208012"/>
<dbReference type="OrthoDB" id="2566462at2759"/>
<dbReference type="InterPro" id="IPR016181">
    <property type="entry name" value="Acyl_CoA_acyltransferase"/>
</dbReference>
<protein>
    <recommendedName>
        <fullName evidence="2">N-acetyltransferase domain-containing protein</fullName>
    </recommendedName>
</protein>
<organism evidence="3">
    <name type="scientific">Kwoniella bestiolae CBS 10118</name>
    <dbReference type="NCBI Taxonomy" id="1296100"/>
    <lineage>
        <taxon>Eukaryota</taxon>
        <taxon>Fungi</taxon>
        <taxon>Dikarya</taxon>
        <taxon>Basidiomycota</taxon>
        <taxon>Agaricomycotina</taxon>
        <taxon>Tremellomycetes</taxon>
        <taxon>Tremellales</taxon>
        <taxon>Cryptococcaceae</taxon>
        <taxon>Kwoniella</taxon>
    </lineage>
</organism>
<gene>
    <name evidence="3" type="ORF">I302_03613</name>
    <name evidence="4" type="ORF">I302_100239</name>
</gene>
<dbReference type="InterPro" id="IPR052523">
    <property type="entry name" value="Trichothecene_AcTrans"/>
</dbReference>
<reference evidence="3" key="1">
    <citation type="submission" date="2013-07" db="EMBL/GenBank/DDBJ databases">
        <title>The Genome Sequence of Cryptococcus bestiolae CBS10118.</title>
        <authorList>
            <consortium name="The Broad Institute Genome Sequencing Platform"/>
            <person name="Cuomo C."/>
            <person name="Litvintseva A."/>
            <person name="Chen Y."/>
            <person name="Heitman J."/>
            <person name="Sun S."/>
            <person name="Springer D."/>
            <person name="Dromer F."/>
            <person name="Young S.K."/>
            <person name="Zeng Q."/>
            <person name="Gargeya S."/>
            <person name="Fitzgerald M."/>
            <person name="Abouelleil A."/>
            <person name="Alvarado L."/>
            <person name="Berlin A.M."/>
            <person name="Chapman S.B."/>
            <person name="Dewar J."/>
            <person name="Goldberg J."/>
            <person name="Griggs A."/>
            <person name="Gujja S."/>
            <person name="Hansen M."/>
            <person name="Howarth C."/>
            <person name="Imamovic A."/>
            <person name="Larimer J."/>
            <person name="McCowan C."/>
            <person name="Murphy C."/>
            <person name="Pearson M."/>
            <person name="Priest M."/>
            <person name="Roberts A."/>
            <person name="Saif S."/>
            <person name="Shea T."/>
            <person name="Sykes S."/>
            <person name="Wortman J."/>
            <person name="Nusbaum C."/>
            <person name="Birren B."/>
        </authorList>
    </citation>
    <scope>NUCLEOTIDE SEQUENCE [LARGE SCALE GENOMIC DNA]</scope>
    <source>
        <strain evidence="3">CBS 10118</strain>
    </source>
</reference>
<dbReference type="VEuPathDB" id="FungiDB:I302_03613"/>
<dbReference type="RefSeq" id="XP_019047007.1">
    <property type="nucleotide sequence ID" value="XM_019190259.1"/>
</dbReference>
<evidence type="ECO:0000259" key="2">
    <source>
        <dbReference type="PROSITE" id="PS51186"/>
    </source>
</evidence>
<dbReference type="EMBL" id="CP144541">
    <property type="protein sequence ID" value="WVW78286.1"/>
    <property type="molecule type" value="Genomic_DNA"/>
</dbReference>
<dbReference type="InterPro" id="IPR000182">
    <property type="entry name" value="GNAT_dom"/>
</dbReference>
<feature type="compositionally biased region" description="Basic and acidic residues" evidence="1">
    <location>
        <begin position="208"/>
        <end position="226"/>
    </location>
</feature>
<reference evidence="4" key="2">
    <citation type="submission" date="2013-07" db="EMBL/GenBank/DDBJ databases">
        <authorList>
            <consortium name="The Broad Institute Genome Sequencing Platform"/>
            <person name="Cuomo C."/>
            <person name="Litvintseva A."/>
            <person name="Chen Y."/>
            <person name="Heitman J."/>
            <person name="Sun S."/>
            <person name="Springer D."/>
            <person name="Dromer F."/>
            <person name="Young S.K."/>
            <person name="Zeng Q."/>
            <person name="Gargeya S."/>
            <person name="Fitzgerald M."/>
            <person name="Abouelleil A."/>
            <person name="Alvarado L."/>
            <person name="Berlin A.M."/>
            <person name="Chapman S.B."/>
            <person name="Dewar J."/>
            <person name="Goldberg J."/>
            <person name="Griggs A."/>
            <person name="Gujja S."/>
            <person name="Hansen M."/>
            <person name="Howarth C."/>
            <person name="Imamovic A."/>
            <person name="Larimer J."/>
            <person name="McCowan C."/>
            <person name="Murphy C."/>
            <person name="Pearson M."/>
            <person name="Priest M."/>
            <person name="Roberts A."/>
            <person name="Saif S."/>
            <person name="Shea T."/>
            <person name="Sykes S."/>
            <person name="Wortman J."/>
            <person name="Nusbaum C."/>
            <person name="Birren B."/>
        </authorList>
    </citation>
    <scope>NUCLEOTIDE SEQUENCE</scope>
    <source>
        <strain evidence="4">CBS 10118</strain>
    </source>
</reference>
<dbReference type="PANTHER" id="PTHR42791:SF1">
    <property type="entry name" value="N-ACETYLTRANSFERASE DOMAIN-CONTAINING PROTEIN"/>
    <property type="match status" value="1"/>
</dbReference>
<evidence type="ECO:0000313" key="5">
    <source>
        <dbReference type="Proteomes" id="UP000092730"/>
    </source>
</evidence>
<proteinExistence type="predicted"/>
<evidence type="ECO:0000313" key="4">
    <source>
        <dbReference type="EMBL" id="WVW78286.1"/>
    </source>
</evidence>
<dbReference type="InterPro" id="IPR013653">
    <property type="entry name" value="GCN5-like_dom"/>
</dbReference>
<dbReference type="EMBL" id="KI894020">
    <property type="protein sequence ID" value="OCF25937.1"/>
    <property type="molecule type" value="Genomic_DNA"/>
</dbReference>
<feature type="compositionally biased region" description="Polar residues" evidence="1">
    <location>
        <begin position="195"/>
        <end position="207"/>
    </location>
</feature>
<dbReference type="GO" id="GO:0016747">
    <property type="term" value="F:acyltransferase activity, transferring groups other than amino-acyl groups"/>
    <property type="evidence" value="ECO:0007669"/>
    <property type="project" value="InterPro"/>
</dbReference>
<evidence type="ECO:0000256" key="1">
    <source>
        <dbReference type="SAM" id="MobiDB-lite"/>
    </source>
</evidence>
<name>A0A1B9G4G7_9TREE</name>
<dbReference type="Pfam" id="PF08445">
    <property type="entry name" value="FR47"/>
    <property type="match status" value="1"/>
</dbReference>
<reference evidence="3" key="3">
    <citation type="submission" date="2014-01" db="EMBL/GenBank/DDBJ databases">
        <title>Evolution of pathogenesis and genome organization in the Tremellales.</title>
        <authorList>
            <person name="Cuomo C."/>
            <person name="Litvintseva A."/>
            <person name="Heitman J."/>
            <person name="Chen Y."/>
            <person name="Sun S."/>
            <person name="Springer D."/>
            <person name="Dromer F."/>
            <person name="Young S."/>
            <person name="Zeng Q."/>
            <person name="Chapman S."/>
            <person name="Gujja S."/>
            <person name="Saif S."/>
            <person name="Birren B."/>
        </authorList>
    </citation>
    <scope>NUCLEOTIDE SEQUENCE</scope>
    <source>
        <strain evidence="3">CBS 10118</strain>
    </source>
</reference>
<reference evidence="4" key="4">
    <citation type="submission" date="2024-02" db="EMBL/GenBank/DDBJ databases">
        <title>Comparative genomics of Cryptococcus and Kwoniella reveals pathogenesis evolution and contrasting modes of karyotype evolution via chromosome fusion or intercentromeric recombination.</title>
        <authorList>
            <person name="Coelho M.A."/>
            <person name="David-Palma M."/>
            <person name="Shea T."/>
            <person name="Bowers K."/>
            <person name="McGinley-Smith S."/>
            <person name="Mohammad A.W."/>
            <person name="Gnirke A."/>
            <person name="Yurkov A.M."/>
            <person name="Nowrousian M."/>
            <person name="Sun S."/>
            <person name="Cuomo C.A."/>
            <person name="Heitman J."/>
        </authorList>
    </citation>
    <scope>NUCLEOTIDE SEQUENCE</scope>
    <source>
        <strain evidence="4">CBS 10118</strain>
    </source>
</reference>
<dbReference type="Proteomes" id="UP000092730">
    <property type="component" value="Chromosome 1"/>
</dbReference>
<dbReference type="PROSITE" id="PS51186">
    <property type="entry name" value="GNAT"/>
    <property type="match status" value="1"/>
</dbReference>
<dbReference type="PANTHER" id="PTHR42791">
    <property type="entry name" value="GNAT FAMILY ACETYLTRANSFERASE"/>
    <property type="match status" value="1"/>
</dbReference>
<feature type="region of interest" description="Disordered" evidence="1">
    <location>
        <begin position="162"/>
        <end position="226"/>
    </location>
</feature>
<evidence type="ECO:0000313" key="3">
    <source>
        <dbReference type="EMBL" id="OCF25937.1"/>
    </source>
</evidence>
<dbReference type="SUPFAM" id="SSF55729">
    <property type="entry name" value="Acyl-CoA N-acyltransferases (Nat)"/>
    <property type="match status" value="1"/>
</dbReference>
<keyword evidence="5" id="KW-1185">Reference proteome</keyword>
<dbReference type="AlphaFoldDB" id="A0A1B9G4G7"/>
<sequence>MTFTLPGKSYDYQSFKDSCRSWVFKKLPSDVQSWGLNELVPKDKELKQSLEFDTEDAIEMTYIATKLEAQRQGFAECLVRELQALSRESGLPIWLVAHNPESVQMYHKLGFKETTRVNLDMGGGEMSEQTAFAYIPSSCAGQILATYMACETRVHLSYASLSAKATPPRGPRSDDREALQSENFLPELKGRNPRRWQSTISQMAEQTGKSEADTDDMNFDHVGGRA</sequence>
<accession>A0A1B9G4G7</accession>
<feature type="domain" description="N-acetyltransferase" evidence="2">
    <location>
        <begin position="1"/>
        <end position="153"/>
    </location>
</feature>
<dbReference type="Gene3D" id="3.40.630.30">
    <property type="match status" value="1"/>
</dbReference>